<dbReference type="RefSeq" id="XP_020438331.1">
    <property type="nucleotide sequence ID" value="XM_020571808.1"/>
</dbReference>
<proteinExistence type="predicted"/>
<dbReference type="InParanoid" id="D3AXF7"/>
<dbReference type="AlphaFoldDB" id="D3AXF7"/>
<evidence type="ECO:0000256" key="1">
    <source>
        <dbReference type="SAM" id="SignalP"/>
    </source>
</evidence>
<gene>
    <name evidence="2" type="ORF">PPL_00788</name>
</gene>
<dbReference type="EMBL" id="ADBJ01000003">
    <property type="protein sequence ID" value="EFA86226.1"/>
    <property type="molecule type" value="Genomic_DNA"/>
</dbReference>
<evidence type="ECO:0000313" key="3">
    <source>
        <dbReference type="Proteomes" id="UP000001396"/>
    </source>
</evidence>
<accession>D3AXF7</accession>
<name>D3AXF7_HETP5</name>
<keyword evidence="3" id="KW-1185">Reference proteome</keyword>
<feature type="signal peptide" evidence="1">
    <location>
        <begin position="1"/>
        <end position="26"/>
    </location>
</feature>
<reference evidence="2 3" key="1">
    <citation type="journal article" date="2011" name="Genome Res.">
        <title>Phylogeny-wide analysis of social amoeba genomes highlights ancient origins for complex intercellular communication.</title>
        <authorList>
            <person name="Heidel A.J."/>
            <person name="Lawal H.M."/>
            <person name="Felder M."/>
            <person name="Schilde C."/>
            <person name="Helps N.R."/>
            <person name="Tunggal B."/>
            <person name="Rivero F."/>
            <person name="John U."/>
            <person name="Schleicher M."/>
            <person name="Eichinger L."/>
            <person name="Platzer M."/>
            <person name="Noegel A.A."/>
            <person name="Schaap P."/>
            <person name="Gloeckner G."/>
        </authorList>
    </citation>
    <scope>NUCLEOTIDE SEQUENCE [LARGE SCALE GENOMIC DNA]</scope>
    <source>
        <strain evidence="3">ATCC 26659 / Pp 5 / PN500</strain>
    </source>
</reference>
<dbReference type="GeneID" id="31356319"/>
<evidence type="ECO:0000313" key="2">
    <source>
        <dbReference type="EMBL" id="EFA86226.1"/>
    </source>
</evidence>
<sequence>MGLSFSFLIILLLSIFLSLRIDSTGAQPTILSCTEINFTSISLTTGELFQSYFIERPHIVHSLYNCIGNDYYVLERGPDNYQTGYFNISILNGETGTFTTKARFYLPEDPDFVYQYNSIDLPNGLAFATYCPSNMSILTIFDMNSQTAETITTENSCELYAFGAYDTTNQLYYLYGFQTGTLSSLSFGVYSMITKKFTYYEIPFQMQHWSYVQNIFVYQSTVIFIEKLDCLEYSMSLNIMFGVEMKSGPNHIDFVTTYSKFFVLSKDHMLFLVCIIVLEMTIMS</sequence>
<keyword evidence="1" id="KW-0732">Signal</keyword>
<feature type="chain" id="PRO_5003040584" evidence="1">
    <location>
        <begin position="27"/>
        <end position="284"/>
    </location>
</feature>
<dbReference type="Proteomes" id="UP000001396">
    <property type="component" value="Unassembled WGS sequence"/>
</dbReference>
<comment type="caution">
    <text evidence="2">The sequence shown here is derived from an EMBL/GenBank/DDBJ whole genome shotgun (WGS) entry which is preliminary data.</text>
</comment>
<organism evidence="2 3">
    <name type="scientific">Heterostelium pallidum (strain ATCC 26659 / Pp 5 / PN500)</name>
    <name type="common">Cellular slime mold</name>
    <name type="synonym">Polysphondylium pallidum</name>
    <dbReference type="NCBI Taxonomy" id="670386"/>
    <lineage>
        <taxon>Eukaryota</taxon>
        <taxon>Amoebozoa</taxon>
        <taxon>Evosea</taxon>
        <taxon>Eumycetozoa</taxon>
        <taxon>Dictyostelia</taxon>
        <taxon>Acytosteliales</taxon>
        <taxon>Acytosteliaceae</taxon>
        <taxon>Heterostelium</taxon>
    </lineage>
</organism>
<protein>
    <submittedName>
        <fullName evidence="2">Uncharacterized protein</fullName>
    </submittedName>
</protein>